<dbReference type="PANTHER" id="PTHR30589">
    <property type="entry name" value="PROLIPOPROTEIN DIACYLGLYCERYL TRANSFERASE"/>
    <property type="match status" value="1"/>
</dbReference>
<evidence type="ECO:0000256" key="4">
    <source>
        <dbReference type="ARBA" id="ARBA00022692"/>
    </source>
</evidence>
<feature type="transmembrane region" description="Helical" evidence="7">
    <location>
        <begin position="170"/>
        <end position="189"/>
    </location>
</feature>
<accession>A0AA89CS85</accession>
<proteinExistence type="inferred from homology"/>
<keyword evidence="3 7" id="KW-0808">Transferase</keyword>
<dbReference type="InterPro" id="IPR001640">
    <property type="entry name" value="Lgt"/>
</dbReference>
<dbReference type="GO" id="GO:0008961">
    <property type="term" value="F:phosphatidylglycerol-prolipoprotein diacylglyceryl transferase activity"/>
    <property type="evidence" value="ECO:0007669"/>
    <property type="project" value="UniProtKB-UniRule"/>
</dbReference>
<evidence type="ECO:0000313" key="9">
    <source>
        <dbReference type="Proteomes" id="UP000030016"/>
    </source>
</evidence>
<keyword evidence="6 7" id="KW-0472">Membrane</keyword>
<evidence type="ECO:0000256" key="2">
    <source>
        <dbReference type="ARBA" id="ARBA00022475"/>
    </source>
</evidence>
<dbReference type="PROSITE" id="PS01311">
    <property type="entry name" value="LGT"/>
    <property type="match status" value="1"/>
</dbReference>
<evidence type="ECO:0000313" key="8">
    <source>
        <dbReference type="EMBL" id="KGN02523.1"/>
    </source>
</evidence>
<evidence type="ECO:0000256" key="6">
    <source>
        <dbReference type="ARBA" id="ARBA00023136"/>
    </source>
</evidence>
<dbReference type="GO" id="GO:0005886">
    <property type="term" value="C:plasma membrane"/>
    <property type="evidence" value="ECO:0007669"/>
    <property type="project" value="UniProtKB-SubCell"/>
</dbReference>
<name>A0AA89CS85_CLONO</name>
<keyword evidence="2 7" id="KW-1003">Cell membrane</keyword>
<dbReference type="Pfam" id="PF01790">
    <property type="entry name" value="LGT"/>
    <property type="match status" value="1"/>
</dbReference>
<dbReference type="PANTHER" id="PTHR30589:SF0">
    <property type="entry name" value="PHOSPHATIDYLGLYCEROL--PROLIPOPROTEIN DIACYLGLYCERYL TRANSFERASE"/>
    <property type="match status" value="1"/>
</dbReference>
<evidence type="ECO:0000256" key="1">
    <source>
        <dbReference type="ARBA" id="ARBA00007150"/>
    </source>
</evidence>
<dbReference type="NCBIfam" id="TIGR00544">
    <property type="entry name" value="lgt"/>
    <property type="match status" value="1"/>
</dbReference>
<comment type="pathway">
    <text evidence="7">Protein modification; lipoprotein biosynthesis (diacylglyceryl transfer).</text>
</comment>
<evidence type="ECO:0000256" key="7">
    <source>
        <dbReference type="HAMAP-Rule" id="MF_01147"/>
    </source>
</evidence>
<feature type="transmembrane region" description="Helical" evidence="7">
    <location>
        <begin position="225"/>
        <end position="245"/>
    </location>
</feature>
<feature type="binding site" evidence="7">
    <location>
        <position position="130"/>
    </location>
    <ligand>
        <name>a 1,2-diacyl-sn-glycero-3-phospho-(1'-sn-glycerol)</name>
        <dbReference type="ChEBI" id="CHEBI:64716"/>
    </ligand>
</feature>
<protein>
    <recommendedName>
        <fullName evidence="7">Phosphatidylglycerol--prolipoprotein diacylglyceryl transferase</fullName>
        <ecNumber evidence="7">2.5.1.145</ecNumber>
    </recommendedName>
</protein>
<comment type="caution">
    <text evidence="8">The sequence shown here is derived from an EMBL/GenBank/DDBJ whole genome shotgun (WGS) entry which is preliminary data.</text>
</comment>
<feature type="transmembrane region" description="Helical" evidence="7">
    <location>
        <begin position="111"/>
        <end position="129"/>
    </location>
</feature>
<dbReference type="EMBL" id="JDRX01000008">
    <property type="protein sequence ID" value="KGN02523.1"/>
    <property type="molecule type" value="Genomic_DNA"/>
</dbReference>
<feature type="transmembrane region" description="Helical" evidence="7">
    <location>
        <begin position="45"/>
        <end position="67"/>
    </location>
</feature>
<dbReference type="AlphaFoldDB" id="A0AA89CS85"/>
<dbReference type="EC" id="2.5.1.145" evidence="7"/>
<feature type="transmembrane region" description="Helical" evidence="7">
    <location>
        <begin position="196"/>
        <end position="213"/>
    </location>
</feature>
<keyword evidence="4 7" id="KW-0812">Transmembrane</keyword>
<comment type="catalytic activity">
    <reaction evidence="7">
        <text>L-cysteinyl-[prolipoprotein] + a 1,2-diacyl-sn-glycero-3-phospho-(1'-sn-glycerol) = an S-1,2-diacyl-sn-glyceryl-L-cysteinyl-[prolipoprotein] + sn-glycerol 1-phosphate + H(+)</text>
        <dbReference type="Rhea" id="RHEA:56712"/>
        <dbReference type="Rhea" id="RHEA-COMP:14679"/>
        <dbReference type="Rhea" id="RHEA-COMP:14680"/>
        <dbReference type="ChEBI" id="CHEBI:15378"/>
        <dbReference type="ChEBI" id="CHEBI:29950"/>
        <dbReference type="ChEBI" id="CHEBI:57685"/>
        <dbReference type="ChEBI" id="CHEBI:64716"/>
        <dbReference type="ChEBI" id="CHEBI:140658"/>
        <dbReference type="EC" id="2.5.1.145"/>
    </reaction>
</comment>
<feature type="transmembrane region" description="Helical" evidence="7">
    <location>
        <begin position="13"/>
        <end position="33"/>
    </location>
</feature>
<comment type="function">
    <text evidence="7">Catalyzes the transfer of the diacylglyceryl group from phosphatidylglycerol to the sulfhydryl group of the N-terminal cysteine of a prolipoprotein, the first step in the formation of mature lipoproteins.</text>
</comment>
<dbReference type="RefSeq" id="WP_039249564.1">
    <property type="nucleotide sequence ID" value="NZ_JDRX01000008.1"/>
</dbReference>
<dbReference type="Proteomes" id="UP000030016">
    <property type="component" value="Unassembled WGS sequence"/>
</dbReference>
<organism evidence="8 9">
    <name type="scientific">Clostridium novyi A str. 4570</name>
    <dbReference type="NCBI Taxonomy" id="1444290"/>
    <lineage>
        <taxon>Bacteria</taxon>
        <taxon>Bacillati</taxon>
        <taxon>Bacillota</taxon>
        <taxon>Clostridia</taxon>
        <taxon>Eubacteriales</taxon>
        <taxon>Clostridiaceae</taxon>
        <taxon>Clostridium</taxon>
    </lineage>
</organism>
<reference evidence="8 9" key="1">
    <citation type="submission" date="2014-01" db="EMBL/GenBank/DDBJ databases">
        <title>Plasmidome dynamics in the species complex Clostridium novyi sensu lato converts strains of independent lineages into distinctly different pathogens.</title>
        <authorList>
            <person name="Skarin H."/>
            <person name="Segerman B."/>
        </authorList>
    </citation>
    <scope>NUCLEOTIDE SEQUENCE [LARGE SCALE GENOMIC DNA]</scope>
    <source>
        <strain evidence="8 9">4570</strain>
    </source>
</reference>
<dbReference type="HAMAP" id="MF_01147">
    <property type="entry name" value="Lgt"/>
    <property type="match status" value="1"/>
</dbReference>
<evidence type="ECO:0000256" key="5">
    <source>
        <dbReference type="ARBA" id="ARBA00022989"/>
    </source>
</evidence>
<comment type="subcellular location">
    <subcellularLocation>
        <location evidence="7">Cell membrane</location>
        <topology evidence="7">Multi-pass membrane protein</topology>
    </subcellularLocation>
</comment>
<dbReference type="GO" id="GO:0042158">
    <property type="term" value="P:lipoprotein biosynthetic process"/>
    <property type="evidence" value="ECO:0007669"/>
    <property type="project" value="UniProtKB-UniRule"/>
</dbReference>
<gene>
    <name evidence="7" type="primary">lgt</name>
    <name evidence="8" type="ORF">Z969_05430</name>
</gene>
<comment type="similarity">
    <text evidence="1 7">Belongs to the Lgt family.</text>
</comment>
<feature type="transmembrane region" description="Helical" evidence="7">
    <location>
        <begin position="87"/>
        <end position="104"/>
    </location>
</feature>
<sequence length="257" mass="29500">MNPVAFEIFGLEIRWYGILICMGMVLAYGLAYKRSKIYDVDFDKLTDVFIVALPFSILCARLYYVIFNWSYYGANPSHILYIREGGLAIHGGLIGAVISGYLMSRYRKLNFLDLIDTVAPCFILAQAIGRWGNFFNSEAHGGIVSYEFISHFPKFIQKGMYIDGFYYHPTFLYESIWNIVVLIILLLITKKHLAKGSIFYLYLIFYSLGRFFIEGLRTDSLMLGSLRMAQVISLVFIILGIILLIKSNIKNKSTFKQ</sequence>
<keyword evidence="5 7" id="KW-1133">Transmembrane helix</keyword>
<evidence type="ECO:0000256" key="3">
    <source>
        <dbReference type="ARBA" id="ARBA00022679"/>
    </source>
</evidence>